<gene>
    <name evidence="1" type="ORF">QE405_003905</name>
</gene>
<comment type="caution">
    <text evidence="1">The sequence shown here is derived from an EMBL/GenBank/DDBJ whole genome shotgun (WGS) entry which is preliminary data.</text>
</comment>
<dbReference type="Proteomes" id="UP001239215">
    <property type="component" value="Unassembled WGS sequence"/>
</dbReference>
<dbReference type="RefSeq" id="WP_307204453.1">
    <property type="nucleotide sequence ID" value="NZ_JAUTAN010000001.1"/>
</dbReference>
<evidence type="ECO:0000313" key="1">
    <source>
        <dbReference type="EMBL" id="MDQ1106621.1"/>
    </source>
</evidence>
<evidence type="ECO:0000313" key="2">
    <source>
        <dbReference type="Proteomes" id="UP001239215"/>
    </source>
</evidence>
<accession>A0AAJ1U211</accession>
<proteinExistence type="predicted"/>
<organism evidence="1 2">
    <name type="scientific">Nocardioides zeae</name>
    <dbReference type="NCBI Taxonomy" id="1457234"/>
    <lineage>
        <taxon>Bacteria</taxon>
        <taxon>Bacillati</taxon>
        <taxon>Actinomycetota</taxon>
        <taxon>Actinomycetes</taxon>
        <taxon>Propionibacteriales</taxon>
        <taxon>Nocardioidaceae</taxon>
        <taxon>Nocardioides</taxon>
    </lineage>
</organism>
<dbReference type="EMBL" id="JAUTAN010000001">
    <property type="protein sequence ID" value="MDQ1106621.1"/>
    <property type="molecule type" value="Genomic_DNA"/>
</dbReference>
<dbReference type="AlphaFoldDB" id="A0AAJ1U211"/>
<reference evidence="1" key="1">
    <citation type="submission" date="2023-07" db="EMBL/GenBank/DDBJ databases">
        <title>Functional and genomic diversity of the sorghum phyllosphere microbiome.</title>
        <authorList>
            <person name="Shade A."/>
        </authorList>
    </citation>
    <scope>NUCLEOTIDE SEQUENCE</scope>
    <source>
        <strain evidence="1">SORGH_AS_1067</strain>
    </source>
</reference>
<name>A0AAJ1U211_9ACTN</name>
<protein>
    <submittedName>
        <fullName evidence="1">Uncharacterized protein</fullName>
    </submittedName>
</protein>
<sequence length="379" mass="41155">MYPPPAGPELTELQARELDDTFLASDPFKYFCSRISSLLTWHERAPLASTPLPPPDSGSVRAEFNQYLQRAAADGPFDELDVHAQVAADALAVRHHAAEALLRFAHVRLAPPANTQVRCLWGELAAGPTHIADVLRGLNAAAQEADASERALRALVEPKSREAARRSSDITGACNVLLAWLEHAANLMSPAEIDLHAAHNKVKHGLAVRARSDMRVSFVTTPPRADGTVPLSAFTGPGVLDIFDQPVLEFLTRDQKVDGHRQGLEITQLRLKPSAVLAEAYMIAMAHGVLFHVAGVEHFAGRDDLQDFQAPAPHPGYPVGGPRPQDIDAHTPLGMRFPLTTPPGGGQAKRRAGIGFRDHFLDLQLDHANRSRARVVDDD</sequence>